<dbReference type="AlphaFoldDB" id="A0A067NCN8"/>
<dbReference type="InParanoid" id="A0A067NCN8"/>
<feature type="compositionally biased region" description="Polar residues" evidence="1">
    <location>
        <begin position="254"/>
        <end position="264"/>
    </location>
</feature>
<name>A0A067NCN8_BOTB1</name>
<feature type="compositionally biased region" description="Polar residues" evidence="1">
    <location>
        <begin position="282"/>
        <end position="300"/>
    </location>
</feature>
<feature type="compositionally biased region" description="Low complexity" evidence="1">
    <location>
        <begin position="232"/>
        <end position="241"/>
    </location>
</feature>
<feature type="region of interest" description="Disordered" evidence="1">
    <location>
        <begin position="1"/>
        <end position="57"/>
    </location>
</feature>
<feature type="compositionally biased region" description="Basic and acidic residues" evidence="1">
    <location>
        <begin position="216"/>
        <end position="227"/>
    </location>
</feature>
<feature type="compositionally biased region" description="Basic and acidic residues" evidence="1">
    <location>
        <begin position="161"/>
        <end position="182"/>
    </location>
</feature>
<organism evidence="2 3">
    <name type="scientific">Botryobasidium botryosum (strain FD-172 SS1)</name>
    <dbReference type="NCBI Taxonomy" id="930990"/>
    <lineage>
        <taxon>Eukaryota</taxon>
        <taxon>Fungi</taxon>
        <taxon>Dikarya</taxon>
        <taxon>Basidiomycota</taxon>
        <taxon>Agaricomycotina</taxon>
        <taxon>Agaricomycetes</taxon>
        <taxon>Cantharellales</taxon>
        <taxon>Botryobasidiaceae</taxon>
        <taxon>Botryobasidium</taxon>
    </lineage>
</organism>
<dbReference type="Proteomes" id="UP000027195">
    <property type="component" value="Unassembled WGS sequence"/>
</dbReference>
<feature type="compositionally biased region" description="Acidic residues" evidence="1">
    <location>
        <begin position="195"/>
        <end position="204"/>
    </location>
</feature>
<reference evidence="3" key="1">
    <citation type="journal article" date="2014" name="Proc. Natl. Acad. Sci. U.S.A.">
        <title>Extensive sampling of basidiomycete genomes demonstrates inadequacy of the white-rot/brown-rot paradigm for wood decay fungi.</title>
        <authorList>
            <person name="Riley R."/>
            <person name="Salamov A.A."/>
            <person name="Brown D.W."/>
            <person name="Nagy L.G."/>
            <person name="Floudas D."/>
            <person name="Held B.W."/>
            <person name="Levasseur A."/>
            <person name="Lombard V."/>
            <person name="Morin E."/>
            <person name="Otillar R."/>
            <person name="Lindquist E.A."/>
            <person name="Sun H."/>
            <person name="LaButti K.M."/>
            <person name="Schmutz J."/>
            <person name="Jabbour D."/>
            <person name="Luo H."/>
            <person name="Baker S.E."/>
            <person name="Pisabarro A.G."/>
            <person name="Walton J.D."/>
            <person name="Blanchette R.A."/>
            <person name="Henrissat B."/>
            <person name="Martin F."/>
            <person name="Cullen D."/>
            <person name="Hibbett D.S."/>
            <person name="Grigoriev I.V."/>
        </authorList>
    </citation>
    <scope>NUCLEOTIDE SEQUENCE [LARGE SCALE GENOMIC DNA]</scope>
    <source>
        <strain evidence="3">FD-172 SS1</strain>
    </source>
</reference>
<evidence type="ECO:0000313" key="2">
    <source>
        <dbReference type="EMBL" id="KDQ21852.1"/>
    </source>
</evidence>
<gene>
    <name evidence="2" type="ORF">BOTBODRAFT_215236</name>
</gene>
<feature type="compositionally biased region" description="Low complexity" evidence="1">
    <location>
        <begin position="455"/>
        <end position="465"/>
    </location>
</feature>
<feature type="region of interest" description="Disordered" evidence="1">
    <location>
        <begin position="611"/>
        <end position="690"/>
    </location>
</feature>
<feature type="compositionally biased region" description="Pro residues" evidence="1">
    <location>
        <begin position="121"/>
        <end position="132"/>
    </location>
</feature>
<feature type="compositionally biased region" description="Pro residues" evidence="1">
    <location>
        <begin position="466"/>
        <end position="482"/>
    </location>
</feature>
<accession>A0A067NCN8</accession>
<feature type="compositionally biased region" description="Polar residues" evidence="1">
    <location>
        <begin position="555"/>
        <end position="564"/>
    </location>
</feature>
<sequence>MFKGRVASAAASMKQGKLAENPKPGLVSAVSREEAKPALPHAQAPPKKSLKEDSADCLKRRQRISWRTNEFIISDFTCLVSKNDIPLLDAIKLQEKPLHEGAPSAPPVSPTKTRVAEVLAPPDPPKLSPTPASPIKGREERRPSAPVDPSDSSGGEESDDSADKKSEPERFVSEWSESERGHSRQGSVGHKADEMEVDSDADQNDDTKVVSQEIPIKLESDSPEKKMSYGASSSPSMSLPPQRARTEALDRDTQQASRITSSPFDTPPAPSNPRVPIVLVPNSDSQSTVSSGDHSSQSQGRAKPQRGAAAYSAFKQKLTQRKESSSNEFVAPYPSYLVSSPLGPTAPDAPPRIPPTISLTRSGGRISQKNGKADGRTANEETRGETKSDLGDDPFTLLNQGGDAPRIPDTPAPKRPRLHPTVSPMKELVAIPPQKNPTRSNAGLARKSSSRRGARPPGRQMTPVPVTVPPPPAVTTASPPPTEVSSVRSEPPPALGSTQAAPIVLDGSVSPPTFVPHDKVAWQAPSFNHAVLKPAKSRLHPDVRVGELEAKKSSPARNKSSSRAPSIPKQITEPIIRAPPPLRSSESVAGLIVGKGKERAISVPQTVVLAETTAADGRTTPHGESSRHSSRVPPTTNTKKRTRSPSFQTSSAPAPIPDPLEQIQMAPGASELAAVSRPEEERSPAVKDELDEVPSQLLVAPNMIRLDRDFRASYPDVKLVTWADIIDGLSQIKRHRGY</sequence>
<feature type="compositionally biased region" description="Polar residues" evidence="1">
    <location>
        <begin position="358"/>
        <end position="370"/>
    </location>
</feature>
<protein>
    <submittedName>
        <fullName evidence="2">Uncharacterized protein</fullName>
    </submittedName>
</protein>
<feature type="compositionally biased region" description="Basic and acidic residues" evidence="1">
    <location>
        <begin position="539"/>
        <end position="552"/>
    </location>
</feature>
<evidence type="ECO:0000256" key="1">
    <source>
        <dbReference type="SAM" id="MobiDB-lite"/>
    </source>
</evidence>
<proteinExistence type="predicted"/>
<feature type="compositionally biased region" description="Basic and acidic residues" evidence="1">
    <location>
        <begin position="677"/>
        <end position="688"/>
    </location>
</feature>
<feature type="region of interest" description="Disordered" evidence="1">
    <location>
        <begin position="535"/>
        <end position="583"/>
    </location>
</feature>
<feature type="region of interest" description="Disordered" evidence="1">
    <location>
        <begin position="98"/>
        <end position="500"/>
    </location>
</feature>
<feature type="compositionally biased region" description="Basic and acidic residues" evidence="1">
    <location>
        <begin position="371"/>
        <end position="390"/>
    </location>
</feature>
<keyword evidence="3" id="KW-1185">Reference proteome</keyword>
<evidence type="ECO:0000313" key="3">
    <source>
        <dbReference type="Proteomes" id="UP000027195"/>
    </source>
</evidence>
<dbReference type="EMBL" id="KL198016">
    <property type="protein sequence ID" value="KDQ21852.1"/>
    <property type="molecule type" value="Genomic_DNA"/>
</dbReference>
<dbReference type="HOGENOM" id="CLU_375966_0_0_1"/>
<feature type="compositionally biased region" description="Basic and acidic residues" evidence="1">
    <location>
        <begin position="244"/>
        <end position="253"/>
    </location>
</feature>